<dbReference type="Proteomes" id="UP000002706">
    <property type="component" value="Chromosome"/>
</dbReference>
<organism evidence="1 2">
    <name type="scientific">Carboxydothermus hydrogenoformans (strain ATCC BAA-161 / DSM 6008 / Z-2901)</name>
    <dbReference type="NCBI Taxonomy" id="246194"/>
    <lineage>
        <taxon>Bacteria</taxon>
        <taxon>Bacillati</taxon>
        <taxon>Bacillota</taxon>
        <taxon>Clostridia</taxon>
        <taxon>Thermoanaerobacterales</taxon>
        <taxon>Thermoanaerobacteraceae</taxon>
        <taxon>Carboxydothermus</taxon>
    </lineage>
</organism>
<dbReference type="EMBL" id="CP000141">
    <property type="protein sequence ID" value="ABB14504.1"/>
    <property type="molecule type" value="Genomic_DNA"/>
</dbReference>
<dbReference type="KEGG" id="chy:CHY_0071"/>
<reference evidence="1 2" key="1">
    <citation type="journal article" date="2005" name="PLoS Genet.">
        <title>Life in hot carbon monoxide: the complete genome sequence of Carboxydothermus hydrogenoformans Z-2901.</title>
        <authorList>
            <person name="Wu M."/>
            <person name="Ren Q."/>
            <person name="Durkin A.S."/>
            <person name="Daugherty S.C."/>
            <person name="Brinkac L.M."/>
            <person name="Dodson R.J."/>
            <person name="Madupu R."/>
            <person name="Sullivan S.A."/>
            <person name="Kolonay J.F."/>
            <person name="Haft D.H."/>
            <person name="Nelson W.C."/>
            <person name="Tallon L.J."/>
            <person name="Jones K.M."/>
            <person name="Ulrich L.E."/>
            <person name="Gonzalez J.M."/>
            <person name="Zhulin I.B."/>
            <person name="Robb F.T."/>
            <person name="Eisen J.A."/>
        </authorList>
    </citation>
    <scope>NUCLEOTIDE SEQUENCE [LARGE SCALE GENOMIC DNA]</scope>
    <source>
        <strain evidence="2">ATCC BAA-161 / DSM 6008 / Z-2901</strain>
    </source>
</reference>
<gene>
    <name evidence="1" type="ordered locus">CHY_0071</name>
</gene>
<keyword evidence="2" id="KW-1185">Reference proteome</keyword>
<name>Q3AFZ1_CARHZ</name>
<accession>Q3AFZ1</accession>
<evidence type="ECO:0000313" key="1">
    <source>
        <dbReference type="EMBL" id="ABB14504.1"/>
    </source>
</evidence>
<sequence>MESVPKGFLAFIGNEASGEGSGAALYQGLNFLGGGFHEEN</sequence>
<dbReference type="HOGENOM" id="CLU_3286758_0_0_9"/>
<dbReference type="STRING" id="246194.CHY_0071"/>
<proteinExistence type="predicted"/>
<dbReference type="InParanoid" id="Q3AFZ1"/>
<protein>
    <submittedName>
        <fullName evidence="1">Uncharacterized protein</fullName>
    </submittedName>
</protein>
<evidence type="ECO:0000313" key="2">
    <source>
        <dbReference type="Proteomes" id="UP000002706"/>
    </source>
</evidence>
<dbReference type="AlphaFoldDB" id="Q3AFZ1"/>